<dbReference type="KEGG" id="mmob:F6R98_04475"/>
<protein>
    <submittedName>
        <fullName evidence="1">Uncharacterized protein</fullName>
    </submittedName>
</protein>
<dbReference type="Proteomes" id="UP000325755">
    <property type="component" value="Chromosome"/>
</dbReference>
<name>A0A5Q0BJJ5_9GAMM</name>
<organism evidence="1 2">
    <name type="scientific">Candidatus Methylospira mobilis</name>
    <dbReference type="NCBI Taxonomy" id="1808979"/>
    <lineage>
        <taxon>Bacteria</taxon>
        <taxon>Pseudomonadati</taxon>
        <taxon>Pseudomonadota</taxon>
        <taxon>Gammaproteobacteria</taxon>
        <taxon>Methylococcales</taxon>
        <taxon>Methylococcaceae</taxon>
        <taxon>Candidatus Methylospira</taxon>
    </lineage>
</organism>
<dbReference type="InParanoid" id="A0A5Q0BJJ5"/>
<dbReference type="InterPro" id="IPR038483">
    <property type="entry name" value="YcfL-like_sf"/>
</dbReference>
<accession>A0A5Q0BJJ5</accession>
<evidence type="ECO:0000313" key="2">
    <source>
        <dbReference type="Proteomes" id="UP000325755"/>
    </source>
</evidence>
<keyword evidence="2" id="KW-1185">Reference proteome</keyword>
<dbReference type="PROSITE" id="PS51257">
    <property type="entry name" value="PROKAR_LIPOPROTEIN"/>
    <property type="match status" value="1"/>
</dbReference>
<dbReference type="AlphaFoldDB" id="A0A5Q0BJJ5"/>
<dbReference type="Gene3D" id="2.60.40.3230">
    <property type="match status" value="1"/>
</dbReference>
<dbReference type="OrthoDB" id="6027335at2"/>
<reference evidence="1 2" key="1">
    <citation type="submission" date="2019-09" db="EMBL/GenBank/DDBJ databases">
        <title>Ecophysiology of the spiral-shaped methanotroph Methylospira mobilis as revealed by the complete genome sequence.</title>
        <authorList>
            <person name="Oshkin I.Y."/>
            <person name="Dedysh S.N."/>
            <person name="Miroshnikov K."/>
            <person name="Danilova O.V."/>
            <person name="Hakobyan A."/>
            <person name="Liesack W."/>
        </authorList>
    </citation>
    <scope>NUCLEOTIDE SEQUENCE [LARGE SCALE GENOMIC DNA]</scope>
    <source>
        <strain evidence="1 2">Shm1</strain>
    </source>
</reference>
<proteinExistence type="predicted"/>
<sequence length="152" mass="16757">MNPKLTLVLAAALLAAGCAEPRTMVVECKFPTQYMPDGPALVAQEYGEMSPIPLDAVQFNNPLLKERLVVQTLKASRTPTNTVQVSARIVNCTDAPLVLGLRSHFMGEDAVENEPESVWRKLIIQPRALGNYKESSLTADVNNYLIEIRDAY</sequence>
<dbReference type="EMBL" id="CP044205">
    <property type="protein sequence ID" value="QFY41976.1"/>
    <property type="molecule type" value="Genomic_DNA"/>
</dbReference>
<dbReference type="RefSeq" id="WP_153247961.1">
    <property type="nucleotide sequence ID" value="NZ_CP044205.1"/>
</dbReference>
<gene>
    <name evidence="1" type="ORF">F6R98_04475</name>
</gene>
<evidence type="ECO:0000313" key="1">
    <source>
        <dbReference type="EMBL" id="QFY41976.1"/>
    </source>
</evidence>